<keyword evidence="5" id="KW-0441">Lipid A biosynthesis</keyword>
<dbReference type="EMBL" id="CP002049">
    <property type="protein sequence ID" value="ADI13452.1"/>
    <property type="molecule type" value="Genomic_DNA"/>
</dbReference>
<evidence type="ECO:0000313" key="10">
    <source>
        <dbReference type="Proteomes" id="UP000000379"/>
    </source>
</evidence>
<dbReference type="GO" id="GO:0019171">
    <property type="term" value="F:(3R)-hydroxyacyl-[acyl-carrier-protein] dehydratase activity"/>
    <property type="evidence" value="ECO:0007669"/>
    <property type="project" value="UniProtKB-EC"/>
</dbReference>
<dbReference type="EC" id="4.2.1.59" evidence="2"/>
<name>D7CRG2_TRURR</name>
<protein>
    <recommendedName>
        <fullName evidence="2">3-hydroxyacyl-[acyl-carrier-protein] dehydratase</fullName>
        <ecNumber evidence="2">4.2.1.59</ecNumber>
    </recommendedName>
</protein>
<keyword evidence="6" id="KW-0443">Lipid metabolism</keyword>
<comment type="subcellular location">
    <subcellularLocation>
        <location evidence="1">Cytoplasm</location>
    </subcellularLocation>
</comment>
<dbReference type="GO" id="GO:0009245">
    <property type="term" value="P:lipid A biosynthetic process"/>
    <property type="evidence" value="ECO:0007669"/>
    <property type="project" value="UniProtKB-KW"/>
</dbReference>
<keyword evidence="10" id="KW-1185">Reference proteome</keyword>
<evidence type="ECO:0000256" key="2">
    <source>
        <dbReference type="ARBA" id="ARBA00013167"/>
    </source>
</evidence>
<sequence length="152" mass="16784">MSDAQETPIDIRALLPHRYPFLFVDAFVSQEGDTFECRKNVSHGEPFFQGHFPQEPVMPGVLILEALAQAAGVGLAVREGWHRRPRGDAPIGYLAGVDNAKFKRKVVPGDVLRLTGTITLFRRRLCRVAARALVGEEVAAEAELSFVFADQP</sequence>
<dbReference type="NCBIfam" id="NF000582">
    <property type="entry name" value="PRK00006.1"/>
    <property type="match status" value="1"/>
</dbReference>
<dbReference type="InterPro" id="IPR013114">
    <property type="entry name" value="FabA_FabZ"/>
</dbReference>
<proteinExistence type="predicted"/>
<evidence type="ECO:0000313" key="9">
    <source>
        <dbReference type="EMBL" id="ADI13452.1"/>
    </source>
</evidence>
<reference evidence="10" key="1">
    <citation type="submission" date="2010-05" db="EMBL/GenBank/DDBJ databases">
        <title>The complete genome of Truepera radiovictris DSM 17093.</title>
        <authorList>
            <consortium name="US DOE Joint Genome Institute (JGI-PGF)"/>
            <person name="Lucas S."/>
            <person name="Copeland A."/>
            <person name="Lapidus A."/>
            <person name="Glavina del Rio T."/>
            <person name="Dalin E."/>
            <person name="Tice H."/>
            <person name="Bruce D."/>
            <person name="Goodwin L."/>
            <person name="Pitluck S."/>
            <person name="Kyrpides N."/>
            <person name="Mavromatis K."/>
            <person name="Ovchinnikova G."/>
            <person name="Munk A.C."/>
            <person name="Detter J.C."/>
            <person name="Han C."/>
            <person name="Tapia R."/>
            <person name="Land M."/>
            <person name="Hauser L."/>
            <person name="Markowitz V."/>
            <person name="Cheng J.-F."/>
            <person name="Hugenholtz P."/>
            <person name="Woyke T."/>
            <person name="Wu D."/>
            <person name="Tindall B."/>
            <person name="Pomrenke H.G."/>
            <person name="Brambilla E."/>
            <person name="Klenk H.-P."/>
            <person name="Eisen J.A."/>
        </authorList>
    </citation>
    <scope>NUCLEOTIDE SEQUENCE [LARGE SCALE GENOMIC DNA]</scope>
    <source>
        <strain evidence="10">DSM 17093 / CIP 108686 / LMG 22925 / RQ-24</strain>
    </source>
</reference>
<keyword evidence="7" id="KW-0456">Lyase</keyword>
<dbReference type="FunFam" id="3.10.129.10:FF:000001">
    <property type="entry name" value="3-hydroxyacyl-[acyl-carrier-protein] dehydratase FabZ"/>
    <property type="match status" value="1"/>
</dbReference>
<dbReference type="Proteomes" id="UP000000379">
    <property type="component" value="Chromosome"/>
</dbReference>
<dbReference type="SUPFAM" id="SSF54637">
    <property type="entry name" value="Thioesterase/thiol ester dehydrase-isomerase"/>
    <property type="match status" value="1"/>
</dbReference>
<keyword evidence="4" id="KW-0444">Lipid biosynthesis</keyword>
<gene>
    <name evidence="9" type="ordered locus">Trad_0313</name>
</gene>
<dbReference type="eggNOG" id="COG0764">
    <property type="taxonomic scope" value="Bacteria"/>
</dbReference>
<dbReference type="GO" id="GO:0005737">
    <property type="term" value="C:cytoplasm"/>
    <property type="evidence" value="ECO:0007669"/>
    <property type="project" value="UniProtKB-SubCell"/>
</dbReference>
<organism evidence="9 10">
    <name type="scientific">Truepera radiovictrix (strain DSM 17093 / CIP 108686 / LMG 22925 / RQ-24)</name>
    <dbReference type="NCBI Taxonomy" id="649638"/>
    <lineage>
        <taxon>Bacteria</taxon>
        <taxon>Thermotogati</taxon>
        <taxon>Deinococcota</taxon>
        <taxon>Deinococci</taxon>
        <taxon>Trueperales</taxon>
        <taxon>Trueperaceae</taxon>
        <taxon>Truepera</taxon>
    </lineage>
</organism>
<dbReference type="CDD" id="cd01288">
    <property type="entry name" value="FabZ"/>
    <property type="match status" value="1"/>
</dbReference>
<dbReference type="RefSeq" id="WP_013176832.1">
    <property type="nucleotide sequence ID" value="NC_014221.1"/>
</dbReference>
<dbReference type="HOGENOM" id="CLU_078912_1_2_0"/>
<evidence type="ECO:0000256" key="4">
    <source>
        <dbReference type="ARBA" id="ARBA00022516"/>
    </source>
</evidence>
<reference evidence="9 10" key="2">
    <citation type="journal article" date="2011" name="Stand. Genomic Sci.">
        <title>Complete genome sequence of Truepera radiovictrix type strain (RQ-24).</title>
        <authorList>
            <person name="Ivanova N."/>
            <person name="Rohde C."/>
            <person name="Munk C."/>
            <person name="Nolan M."/>
            <person name="Lucas S."/>
            <person name="Del Rio T.G."/>
            <person name="Tice H."/>
            <person name="Deshpande S."/>
            <person name="Cheng J.F."/>
            <person name="Tapia R."/>
            <person name="Han C."/>
            <person name="Goodwin L."/>
            <person name="Pitluck S."/>
            <person name="Liolios K."/>
            <person name="Mavromatis K."/>
            <person name="Mikhailova N."/>
            <person name="Pati A."/>
            <person name="Chen A."/>
            <person name="Palaniappan K."/>
            <person name="Land M."/>
            <person name="Hauser L."/>
            <person name="Chang Y.J."/>
            <person name="Jeffries C.D."/>
            <person name="Brambilla E."/>
            <person name="Rohde M."/>
            <person name="Goker M."/>
            <person name="Tindall B.J."/>
            <person name="Woyke T."/>
            <person name="Bristow J."/>
            <person name="Eisen J.A."/>
            <person name="Markowitz V."/>
            <person name="Hugenholtz P."/>
            <person name="Kyrpides N.C."/>
            <person name="Klenk H.P."/>
            <person name="Lapidus A."/>
        </authorList>
    </citation>
    <scope>NUCLEOTIDE SEQUENCE [LARGE SCALE GENOMIC DNA]</scope>
    <source>
        <strain evidence="10">DSM 17093 / CIP 108686 / LMG 22925 / RQ-24</strain>
    </source>
</reference>
<evidence type="ECO:0000256" key="6">
    <source>
        <dbReference type="ARBA" id="ARBA00023098"/>
    </source>
</evidence>
<evidence type="ECO:0000256" key="5">
    <source>
        <dbReference type="ARBA" id="ARBA00022556"/>
    </source>
</evidence>
<dbReference type="OrthoDB" id="9772788at2"/>
<evidence type="ECO:0000256" key="8">
    <source>
        <dbReference type="ARBA" id="ARBA00025049"/>
    </source>
</evidence>
<dbReference type="PANTHER" id="PTHR30272">
    <property type="entry name" value="3-HYDROXYACYL-[ACYL-CARRIER-PROTEIN] DEHYDRATASE"/>
    <property type="match status" value="1"/>
</dbReference>
<dbReference type="PANTHER" id="PTHR30272:SF1">
    <property type="entry name" value="3-HYDROXYACYL-[ACYL-CARRIER-PROTEIN] DEHYDRATASE"/>
    <property type="match status" value="1"/>
</dbReference>
<dbReference type="Gene3D" id="3.10.129.10">
    <property type="entry name" value="Hotdog Thioesterase"/>
    <property type="match status" value="1"/>
</dbReference>
<evidence type="ECO:0000256" key="7">
    <source>
        <dbReference type="ARBA" id="ARBA00023239"/>
    </source>
</evidence>
<dbReference type="STRING" id="649638.Trad_0313"/>
<dbReference type="InterPro" id="IPR029069">
    <property type="entry name" value="HotDog_dom_sf"/>
</dbReference>
<evidence type="ECO:0000256" key="3">
    <source>
        <dbReference type="ARBA" id="ARBA00022490"/>
    </source>
</evidence>
<accession>D7CRG2</accession>
<dbReference type="Pfam" id="PF07977">
    <property type="entry name" value="FabA"/>
    <property type="match status" value="1"/>
</dbReference>
<comment type="function">
    <text evidence="8">Involved in unsaturated fatty acids biosynthesis. Catalyzes the dehydration of short chain beta-hydroxyacyl-ACPs and long chain saturated and unsaturated beta-hydroxyacyl-ACPs.</text>
</comment>
<evidence type="ECO:0000256" key="1">
    <source>
        <dbReference type="ARBA" id="ARBA00004496"/>
    </source>
</evidence>
<dbReference type="GO" id="GO:0016020">
    <property type="term" value="C:membrane"/>
    <property type="evidence" value="ECO:0007669"/>
    <property type="project" value="GOC"/>
</dbReference>
<dbReference type="KEGG" id="tra:Trad_0313"/>
<dbReference type="AlphaFoldDB" id="D7CRG2"/>
<keyword evidence="3" id="KW-0963">Cytoplasm</keyword>